<feature type="compositionally biased region" description="Low complexity" evidence="1">
    <location>
        <begin position="1"/>
        <end position="12"/>
    </location>
</feature>
<evidence type="ECO:0000256" key="1">
    <source>
        <dbReference type="SAM" id="MobiDB-lite"/>
    </source>
</evidence>
<reference evidence="2" key="1">
    <citation type="journal article" date="2014" name="Genome Announc.">
        <title>Draft genome sequence of Rhodosporidium toruloides CECT1137, an oleaginous yeast of biotechnological interest.</title>
        <authorList>
            <person name="Morin N."/>
            <person name="Calcas X."/>
            <person name="Devillers H."/>
            <person name="Durrens P."/>
            <person name="Sherman D.J."/>
            <person name="Nicaud J.-M."/>
            <person name="Neuveglise C."/>
        </authorList>
    </citation>
    <scope>NUCLEOTIDE SEQUENCE</scope>
    <source>
        <strain evidence="2">CECT1137</strain>
    </source>
</reference>
<gene>
    <name evidence="2" type="ORF">RHTO0S_07e04390g</name>
</gene>
<dbReference type="OrthoDB" id="10325034at2759"/>
<accession>A0A061AZ24</accession>
<dbReference type="EMBL" id="LK052942">
    <property type="protein sequence ID" value="CDR42813.1"/>
    <property type="molecule type" value="Genomic_DNA"/>
</dbReference>
<organism evidence="2">
    <name type="scientific">Rhodotorula toruloides</name>
    <name type="common">Yeast</name>
    <name type="synonym">Rhodosporidium toruloides</name>
    <dbReference type="NCBI Taxonomy" id="5286"/>
    <lineage>
        <taxon>Eukaryota</taxon>
        <taxon>Fungi</taxon>
        <taxon>Dikarya</taxon>
        <taxon>Basidiomycota</taxon>
        <taxon>Pucciniomycotina</taxon>
        <taxon>Microbotryomycetes</taxon>
        <taxon>Sporidiobolales</taxon>
        <taxon>Sporidiobolaceae</taxon>
        <taxon>Rhodotorula</taxon>
    </lineage>
</organism>
<name>A0A061AZ24_RHOTO</name>
<sequence length="187" mass="20752">MPPTASTSSPAPAATPPPPDERIPLSSVPDLVKLFPPLIQDVLGDETARGDAGAYHDELEQLYWMYSGWEEVLEDYKRDSQDYTAKEEQFNADEVRAAHGTMRDWGRVQARRPQLEESRRELRIRAQGPAGLAKLRESHLAQHPMLDPAQRLSALPSVNSRRGGFARLANLVAKPLHALLGTSAVRI</sequence>
<dbReference type="AlphaFoldDB" id="A0A061AZ24"/>
<feature type="region of interest" description="Disordered" evidence="1">
    <location>
        <begin position="1"/>
        <end position="27"/>
    </location>
</feature>
<protein>
    <submittedName>
        <fullName evidence="2">RHTO0S07e04390g1_1</fullName>
    </submittedName>
</protein>
<proteinExistence type="predicted"/>
<evidence type="ECO:0000313" key="2">
    <source>
        <dbReference type="EMBL" id="CDR42813.1"/>
    </source>
</evidence>